<comment type="caution">
    <text evidence="7">The sequence shown here is derived from an EMBL/GenBank/DDBJ whole genome shotgun (WGS) entry which is preliminary data.</text>
</comment>
<accession>A0A178M618</accession>
<dbReference type="RefSeq" id="WP_066790034.1">
    <property type="nucleotide sequence ID" value="NZ_LWQS01000077.1"/>
</dbReference>
<dbReference type="SUPFAM" id="SSF52283">
    <property type="entry name" value="Formate/glycerate dehydrogenase catalytic domain-like"/>
    <property type="match status" value="1"/>
</dbReference>
<dbReference type="GO" id="GO:0016616">
    <property type="term" value="F:oxidoreductase activity, acting on the CH-OH group of donors, NAD or NADP as acceptor"/>
    <property type="evidence" value="ECO:0007669"/>
    <property type="project" value="InterPro"/>
</dbReference>
<evidence type="ECO:0000256" key="4">
    <source>
        <dbReference type="RuleBase" id="RU003719"/>
    </source>
</evidence>
<dbReference type="CDD" id="cd05300">
    <property type="entry name" value="2-Hacid_dh_1"/>
    <property type="match status" value="1"/>
</dbReference>
<dbReference type="InterPro" id="IPR029753">
    <property type="entry name" value="D-isomer_DH_CS"/>
</dbReference>
<dbReference type="PROSITE" id="PS00671">
    <property type="entry name" value="D_2_HYDROXYACID_DH_3"/>
    <property type="match status" value="1"/>
</dbReference>
<evidence type="ECO:0000256" key="2">
    <source>
        <dbReference type="ARBA" id="ARBA00023002"/>
    </source>
</evidence>
<dbReference type="Proteomes" id="UP000078287">
    <property type="component" value="Unassembled WGS sequence"/>
</dbReference>
<dbReference type="PANTHER" id="PTHR43333:SF1">
    <property type="entry name" value="D-ISOMER SPECIFIC 2-HYDROXYACID DEHYDROGENASE NAD-BINDING DOMAIN-CONTAINING PROTEIN"/>
    <property type="match status" value="1"/>
</dbReference>
<evidence type="ECO:0000256" key="3">
    <source>
        <dbReference type="ARBA" id="ARBA00023027"/>
    </source>
</evidence>
<dbReference type="EMBL" id="LWQS01000077">
    <property type="protein sequence ID" value="OAN43657.1"/>
    <property type="molecule type" value="Genomic_DNA"/>
</dbReference>
<evidence type="ECO:0000313" key="7">
    <source>
        <dbReference type="EMBL" id="OAN43657.1"/>
    </source>
</evidence>
<organism evidence="7 8">
    <name type="scientific">Chloroflexus islandicus</name>
    <dbReference type="NCBI Taxonomy" id="1707952"/>
    <lineage>
        <taxon>Bacteria</taxon>
        <taxon>Bacillati</taxon>
        <taxon>Chloroflexota</taxon>
        <taxon>Chloroflexia</taxon>
        <taxon>Chloroflexales</taxon>
        <taxon>Chloroflexineae</taxon>
        <taxon>Chloroflexaceae</taxon>
        <taxon>Chloroflexus</taxon>
    </lineage>
</organism>
<keyword evidence="8" id="KW-1185">Reference proteome</keyword>
<dbReference type="PANTHER" id="PTHR43333">
    <property type="entry name" value="2-HACID_DH_C DOMAIN-CONTAINING PROTEIN"/>
    <property type="match status" value="1"/>
</dbReference>
<keyword evidence="2 4" id="KW-0560">Oxidoreductase</keyword>
<dbReference type="Pfam" id="PF02826">
    <property type="entry name" value="2-Hacid_dh_C"/>
    <property type="match status" value="1"/>
</dbReference>
<evidence type="ECO:0000256" key="1">
    <source>
        <dbReference type="ARBA" id="ARBA00005854"/>
    </source>
</evidence>
<evidence type="ECO:0000313" key="8">
    <source>
        <dbReference type="Proteomes" id="UP000078287"/>
    </source>
</evidence>
<dbReference type="GO" id="GO:0051287">
    <property type="term" value="F:NAD binding"/>
    <property type="evidence" value="ECO:0007669"/>
    <property type="project" value="InterPro"/>
</dbReference>
<dbReference type="AlphaFoldDB" id="A0A178M618"/>
<keyword evidence="3" id="KW-0520">NAD</keyword>
<dbReference type="Pfam" id="PF00389">
    <property type="entry name" value="2-Hacid_dh"/>
    <property type="match status" value="1"/>
</dbReference>
<gene>
    <name evidence="7" type="ORF">A6A03_18095</name>
</gene>
<proteinExistence type="inferred from homology"/>
<dbReference type="OrthoDB" id="9792971at2"/>
<name>A0A178M618_9CHLR</name>
<evidence type="ECO:0000259" key="5">
    <source>
        <dbReference type="Pfam" id="PF00389"/>
    </source>
</evidence>
<dbReference type="InterPro" id="IPR006139">
    <property type="entry name" value="D-isomer_2_OHA_DH_cat_dom"/>
</dbReference>
<dbReference type="STRING" id="1707952.A6A03_18095"/>
<comment type="similarity">
    <text evidence="1 4">Belongs to the D-isomer specific 2-hydroxyacid dehydrogenase family.</text>
</comment>
<feature type="domain" description="D-isomer specific 2-hydroxyacid dehydrogenase NAD-binding" evidence="6">
    <location>
        <begin position="108"/>
        <end position="281"/>
    </location>
</feature>
<reference evidence="7 8" key="1">
    <citation type="submission" date="2016-04" db="EMBL/GenBank/DDBJ databases">
        <title>Chloroflexus islandicus sp. nov., a thermophilic filamentous anoxygenic phototrophic bacterium from geyser Strokkur (Iceland).</title>
        <authorList>
            <person name="Gaisin V.A."/>
            <person name="Kalashnikov A.M."/>
            <person name="Sukhacheva M.V."/>
            <person name="Grouzdev D.S."/>
            <person name="Ivanov T.M."/>
            <person name="Kuznetsov B."/>
            <person name="Gorlenko V.M."/>
        </authorList>
    </citation>
    <scope>NUCLEOTIDE SEQUENCE [LARGE SCALE GENOMIC DNA]</scope>
    <source>
        <strain evidence="8">isl-2</strain>
    </source>
</reference>
<protein>
    <submittedName>
        <fullName evidence="7">Hydroxyacid dehydrogenase</fullName>
    </submittedName>
</protein>
<feature type="domain" description="D-isomer specific 2-hydroxyacid dehydrogenase catalytic" evidence="5">
    <location>
        <begin position="39"/>
        <end position="312"/>
    </location>
</feature>
<dbReference type="Gene3D" id="3.40.50.720">
    <property type="entry name" value="NAD(P)-binding Rossmann-like Domain"/>
    <property type="match status" value="2"/>
</dbReference>
<dbReference type="InterPro" id="IPR036291">
    <property type="entry name" value="NAD(P)-bd_dom_sf"/>
</dbReference>
<dbReference type="InterPro" id="IPR006140">
    <property type="entry name" value="D-isomer_DH_NAD-bd"/>
</dbReference>
<sequence length="318" mass="35451">MKLVLPGLLRDELLPRIEAVAPQATIVWYDQHGEPEAPIADAEVLLRWFFTPEQLARLVRQMPALRWLHIPRAGVDGSLIPEIVERDIIVTNSAGVHAIPISEFVMLFALSHVKQAARLHQLQAAHQWREQDMQLRELAGTTMLIIGLGQIGQAIAARASAFGMRVWGSRRNPRPMPGVERVVGEGEWRSLLPEADFVVIAAPLTPLTRGMFGRAELALMKPDAYLINIARGEIVDEAALIAALRDRRIAGAGLDVFAQEPLPPDSPFWELPNVFVTPHISWSSPHIRARTLDIFARNLRAFLQNEPMINVVDKQAGY</sequence>
<dbReference type="SUPFAM" id="SSF51735">
    <property type="entry name" value="NAD(P)-binding Rossmann-fold domains"/>
    <property type="match status" value="1"/>
</dbReference>
<evidence type="ECO:0000259" key="6">
    <source>
        <dbReference type="Pfam" id="PF02826"/>
    </source>
</evidence>